<evidence type="ECO:0000313" key="2">
    <source>
        <dbReference type="Proteomes" id="UP000799118"/>
    </source>
</evidence>
<protein>
    <submittedName>
        <fullName evidence="1">Uncharacterized protein</fullName>
    </submittedName>
</protein>
<keyword evidence="2" id="KW-1185">Reference proteome</keyword>
<accession>A0A6A4I808</accession>
<evidence type="ECO:0000313" key="1">
    <source>
        <dbReference type="EMBL" id="KAE9406736.1"/>
    </source>
</evidence>
<proteinExistence type="predicted"/>
<dbReference type="AlphaFoldDB" id="A0A6A4I808"/>
<reference evidence="1" key="1">
    <citation type="journal article" date="2019" name="Environ. Microbiol.">
        <title>Fungal ecological strategies reflected in gene transcription - a case study of two litter decomposers.</title>
        <authorList>
            <person name="Barbi F."/>
            <person name="Kohler A."/>
            <person name="Barry K."/>
            <person name="Baskaran P."/>
            <person name="Daum C."/>
            <person name="Fauchery L."/>
            <person name="Ihrmark K."/>
            <person name="Kuo A."/>
            <person name="LaButti K."/>
            <person name="Lipzen A."/>
            <person name="Morin E."/>
            <person name="Grigoriev I.V."/>
            <person name="Henrissat B."/>
            <person name="Lindahl B."/>
            <person name="Martin F."/>
        </authorList>
    </citation>
    <scope>NUCLEOTIDE SEQUENCE</scope>
    <source>
        <strain evidence="1">JB14</strain>
    </source>
</reference>
<dbReference type="Proteomes" id="UP000799118">
    <property type="component" value="Unassembled WGS sequence"/>
</dbReference>
<organism evidence="1 2">
    <name type="scientific">Gymnopus androsaceus JB14</name>
    <dbReference type="NCBI Taxonomy" id="1447944"/>
    <lineage>
        <taxon>Eukaryota</taxon>
        <taxon>Fungi</taxon>
        <taxon>Dikarya</taxon>
        <taxon>Basidiomycota</taxon>
        <taxon>Agaricomycotina</taxon>
        <taxon>Agaricomycetes</taxon>
        <taxon>Agaricomycetidae</taxon>
        <taxon>Agaricales</taxon>
        <taxon>Marasmiineae</taxon>
        <taxon>Omphalotaceae</taxon>
        <taxon>Gymnopus</taxon>
    </lineage>
</organism>
<sequence length="151" mass="17690">MDSFDQLLHDKPVQLEDQEDHDAPYIQAIQRRLALELIHRGPKRGLHPPWPTDEITQILSRQYCLAFIYAMRCGVASLVPSHRSYRYHCRALKDMYLRPSSNTLASLLGIRKQFIACFNKVQRLLYKLQSILSVWRSQVLMIQSYASFWAP</sequence>
<name>A0A6A4I808_9AGAR</name>
<dbReference type="EMBL" id="ML769400">
    <property type="protein sequence ID" value="KAE9406736.1"/>
    <property type="molecule type" value="Genomic_DNA"/>
</dbReference>
<gene>
    <name evidence="1" type="ORF">BT96DRAFT_206485</name>
</gene>